<evidence type="ECO:0000313" key="3">
    <source>
        <dbReference type="Proteomes" id="UP000309667"/>
    </source>
</evidence>
<dbReference type="Proteomes" id="UP000309667">
    <property type="component" value="Unassembled WGS sequence"/>
</dbReference>
<dbReference type="InterPro" id="IPR018114">
    <property type="entry name" value="TRYPSIN_HIS"/>
</dbReference>
<dbReference type="InterPro" id="IPR001254">
    <property type="entry name" value="Trypsin_dom"/>
</dbReference>
<dbReference type="SUPFAM" id="SSF50494">
    <property type="entry name" value="Trypsin-like serine proteases"/>
    <property type="match status" value="1"/>
</dbReference>
<gene>
    <name evidence="2" type="ORF">E9677_24910</name>
</gene>
<protein>
    <submittedName>
        <fullName evidence="2">S1 family peptidase</fullName>
    </submittedName>
</protein>
<evidence type="ECO:0000313" key="2">
    <source>
        <dbReference type="EMBL" id="THV09802.1"/>
    </source>
</evidence>
<dbReference type="EMBL" id="STGT01000011">
    <property type="protein sequence ID" value="THV09802.1"/>
    <property type="molecule type" value="Genomic_DNA"/>
</dbReference>
<proteinExistence type="predicted"/>
<name>A0ABY2QQA2_9HYPH</name>
<organism evidence="2 3">
    <name type="scientific">Rhizobium rhizophilum</name>
    <dbReference type="NCBI Taxonomy" id="1850373"/>
    <lineage>
        <taxon>Bacteria</taxon>
        <taxon>Pseudomonadati</taxon>
        <taxon>Pseudomonadota</taxon>
        <taxon>Alphaproteobacteria</taxon>
        <taxon>Hyphomicrobiales</taxon>
        <taxon>Rhizobiaceae</taxon>
        <taxon>Rhizobium/Agrobacterium group</taxon>
        <taxon>Rhizobium</taxon>
    </lineage>
</organism>
<dbReference type="PROSITE" id="PS50240">
    <property type="entry name" value="TRYPSIN_DOM"/>
    <property type="match status" value="1"/>
</dbReference>
<dbReference type="Gene3D" id="2.40.10.10">
    <property type="entry name" value="Trypsin-like serine proteases"/>
    <property type="match status" value="1"/>
</dbReference>
<dbReference type="InterPro" id="IPR043504">
    <property type="entry name" value="Peptidase_S1_PA_chymotrypsin"/>
</dbReference>
<evidence type="ECO:0000259" key="1">
    <source>
        <dbReference type="PROSITE" id="PS50240"/>
    </source>
</evidence>
<feature type="domain" description="Peptidase S1" evidence="1">
    <location>
        <begin position="72"/>
        <end position="340"/>
    </location>
</feature>
<accession>A0ABY2QQA2</accession>
<dbReference type="InterPro" id="IPR009003">
    <property type="entry name" value="Peptidase_S1_PA"/>
</dbReference>
<reference evidence="2 3" key="1">
    <citation type="submission" date="2019-04" db="EMBL/GenBank/DDBJ databases">
        <title>Genome sequence of strain 7209-2.</title>
        <authorList>
            <person name="Gao J."/>
            <person name="Sun J."/>
        </authorList>
    </citation>
    <scope>NUCLEOTIDE SEQUENCE [LARGE SCALE GENOMIC DNA]</scope>
    <source>
        <strain evidence="2 3">7209-2</strain>
    </source>
</reference>
<sequence>MADLERRHANWNCRSHMMTGFEKKRELSLLRPAWVTALSVAIALPAVAAMGDMRQSSIRREVKPRSGIIDVILQGEDISRDTRGNAVGFVALVEGDDIHGGGIVRCVGAAVRTDVVVTAGHCLRNMRNLRVKFISSLSPLEYETVYAKDFREHPLSNAGDPGVMYDNFSEENSYKYHDIGVILLERSSYVAVPVTLTPVDLFPEELQDSHFFVFGRGRNFRTRAYNGKVEFARVLEPKPMRSGDNYFTAFLDTVGDVPQAVCQADSGGPVTISAQDEYIPGRNVHYLMGIFVFQVKRMKLADVAAASKEFGSEDAVPHCGMGMAFVNIHSELVWIEDTLAEMDPENPRTLSVFGRY</sequence>
<comment type="caution">
    <text evidence="2">The sequence shown here is derived from an EMBL/GenBank/DDBJ whole genome shotgun (WGS) entry which is preliminary data.</text>
</comment>
<dbReference type="Pfam" id="PF00089">
    <property type="entry name" value="Trypsin"/>
    <property type="match status" value="1"/>
</dbReference>
<keyword evidence="3" id="KW-1185">Reference proteome</keyword>
<dbReference type="PROSITE" id="PS00134">
    <property type="entry name" value="TRYPSIN_HIS"/>
    <property type="match status" value="1"/>
</dbReference>